<evidence type="ECO:0000256" key="2">
    <source>
        <dbReference type="ARBA" id="ARBA00012438"/>
    </source>
</evidence>
<dbReference type="CDD" id="cd00130">
    <property type="entry name" value="PAS"/>
    <property type="match status" value="1"/>
</dbReference>
<dbReference type="InterPro" id="IPR036890">
    <property type="entry name" value="HATPase_C_sf"/>
</dbReference>
<dbReference type="EMBL" id="BAAADO010000004">
    <property type="protein sequence ID" value="GAA0496296.1"/>
    <property type="molecule type" value="Genomic_DNA"/>
</dbReference>
<dbReference type="SMART" id="SM00388">
    <property type="entry name" value="HisKA"/>
    <property type="match status" value="1"/>
</dbReference>
<dbReference type="NCBIfam" id="TIGR00229">
    <property type="entry name" value="sensory_box"/>
    <property type="match status" value="1"/>
</dbReference>
<dbReference type="SUPFAM" id="SSF47384">
    <property type="entry name" value="Homodimeric domain of signal transducing histidine kinase"/>
    <property type="match status" value="1"/>
</dbReference>
<dbReference type="PROSITE" id="PS50112">
    <property type="entry name" value="PAS"/>
    <property type="match status" value="1"/>
</dbReference>
<evidence type="ECO:0000313" key="11">
    <source>
        <dbReference type="EMBL" id="GAA0496296.1"/>
    </source>
</evidence>
<dbReference type="Gene3D" id="3.30.450.20">
    <property type="entry name" value="PAS domain"/>
    <property type="match status" value="1"/>
</dbReference>
<dbReference type="SMART" id="SM00086">
    <property type="entry name" value="PAC"/>
    <property type="match status" value="1"/>
</dbReference>
<reference evidence="12" key="1">
    <citation type="journal article" date="2019" name="Int. J. Syst. Evol. Microbiol.">
        <title>The Global Catalogue of Microorganisms (GCM) 10K type strain sequencing project: providing services to taxonomists for standard genome sequencing and annotation.</title>
        <authorList>
            <consortium name="The Broad Institute Genomics Platform"/>
            <consortium name="The Broad Institute Genome Sequencing Center for Infectious Disease"/>
            <person name="Wu L."/>
            <person name="Ma J."/>
        </authorList>
    </citation>
    <scope>NUCLEOTIDE SEQUENCE [LARGE SCALE GENOMIC DNA]</scope>
    <source>
        <strain evidence="12">JCM 12389</strain>
    </source>
</reference>
<keyword evidence="3" id="KW-0597">Phosphoprotein</keyword>
<dbReference type="Gene3D" id="1.10.287.130">
    <property type="match status" value="1"/>
</dbReference>
<evidence type="ECO:0000259" key="10">
    <source>
        <dbReference type="PROSITE" id="PS50112"/>
    </source>
</evidence>
<dbReference type="Pfam" id="PF00512">
    <property type="entry name" value="HisKA"/>
    <property type="match status" value="1"/>
</dbReference>
<dbReference type="PANTHER" id="PTHR43065:SF10">
    <property type="entry name" value="PEROXIDE STRESS-ACTIVATED HISTIDINE KINASE MAK3"/>
    <property type="match status" value="1"/>
</dbReference>
<evidence type="ECO:0000256" key="7">
    <source>
        <dbReference type="ARBA" id="ARBA00022840"/>
    </source>
</evidence>
<gene>
    <name evidence="11" type="ORF">GCM10008986_23990</name>
</gene>
<evidence type="ECO:0000256" key="3">
    <source>
        <dbReference type="ARBA" id="ARBA00022553"/>
    </source>
</evidence>
<comment type="catalytic activity">
    <reaction evidence="1">
        <text>ATP + protein L-histidine = ADP + protein N-phospho-L-histidine.</text>
        <dbReference type="EC" id="2.7.13.3"/>
    </reaction>
</comment>
<dbReference type="InterPro" id="IPR004358">
    <property type="entry name" value="Sig_transdc_His_kin-like_C"/>
</dbReference>
<dbReference type="Gene3D" id="3.30.565.10">
    <property type="entry name" value="Histidine kinase-like ATPase, C-terminal domain"/>
    <property type="match status" value="1"/>
</dbReference>
<keyword evidence="12" id="KW-1185">Reference proteome</keyword>
<evidence type="ECO:0000256" key="6">
    <source>
        <dbReference type="ARBA" id="ARBA00022777"/>
    </source>
</evidence>
<feature type="domain" description="Histidine kinase" evidence="9">
    <location>
        <begin position="171"/>
        <end position="375"/>
    </location>
</feature>
<dbReference type="InterPro" id="IPR036097">
    <property type="entry name" value="HisK_dim/P_sf"/>
</dbReference>
<feature type="domain" description="PAS" evidence="10">
    <location>
        <begin position="58"/>
        <end position="107"/>
    </location>
</feature>
<keyword evidence="6" id="KW-0418">Kinase</keyword>
<dbReference type="InterPro" id="IPR003594">
    <property type="entry name" value="HATPase_dom"/>
</dbReference>
<organism evidence="11 12">
    <name type="scientific">Salinibacillus aidingensis</name>
    <dbReference type="NCBI Taxonomy" id="237684"/>
    <lineage>
        <taxon>Bacteria</taxon>
        <taxon>Bacillati</taxon>
        <taxon>Bacillota</taxon>
        <taxon>Bacilli</taxon>
        <taxon>Bacillales</taxon>
        <taxon>Bacillaceae</taxon>
        <taxon>Salinibacillus</taxon>
    </lineage>
</organism>
<evidence type="ECO:0000256" key="5">
    <source>
        <dbReference type="ARBA" id="ARBA00022741"/>
    </source>
</evidence>
<dbReference type="RefSeq" id="WP_343841374.1">
    <property type="nucleotide sequence ID" value="NZ_BAAADO010000004.1"/>
</dbReference>
<proteinExistence type="predicted"/>
<protein>
    <recommendedName>
        <fullName evidence="2">histidine kinase</fullName>
        <ecNumber evidence="2">2.7.13.3</ecNumber>
    </recommendedName>
</protein>
<dbReference type="InterPro" id="IPR000014">
    <property type="entry name" value="PAS"/>
</dbReference>
<evidence type="ECO:0000256" key="4">
    <source>
        <dbReference type="ARBA" id="ARBA00022679"/>
    </source>
</evidence>
<comment type="caution">
    <text evidence="11">The sequence shown here is derived from an EMBL/GenBank/DDBJ whole genome shotgun (WGS) entry which is preliminary data.</text>
</comment>
<dbReference type="CDD" id="cd00075">
    <property type="entry name" value="HATPase"/>
    <property type="match status" value="1"/>
</dbReference>
<dbReference type="SUPFAM" id="SSF55874">
    <property type="entry name" value="ATPase domain of HSP90 chaperone/DNA topoisomerase II/histidine kinase"/>
    <property type="match status" value="1"/>
</dbReference>
<name>A0ABP3L9Z0_9BACI</name>
<dbReference type="PROSITE" id="PS50109">
    <property type="entry name" value="HIS_KIN"/>
    <property type="match status" value="1"/>
</dbReference>
<dbReference type="PRINTS" id="PR00344">
    <property type="entry name" value="BCTRLSENSOR"/>
</dbReference>
<dbReference type="InterPro" id="IPR001610">
    <property type="entry name" value="PAC"/>
</dbReference>
<accession>A0ABP3L9Z0</accession>
<dbReference type="Proteomes" id="UP001500880">
    <property type="component" value="Unassembled WGS sequence"/>
</dbReference>
<evidence type="ECO:0000256" key="1">
    <source>
        <dbReference type="ARBA" id="ARBA00000085"/>
    </source>
</evidence>
<evidence type="ECO:0000259" key="9">
    <source>
        <dbReference type="PROSITE" id="PS50109"/>
    </source>
</evidence>
<dbReference type="Pfam" id="PF08447">
    <property type="entry name" value="PAS_3"/>
    <property type="match status" value="1"/>
</dbReference>
<dbReference type="Pfam" id="PF02518">
    <property type="entry name" value="HATPase_c"/>
    <property type="match status" value="1"/>
</dbReference>
<dbReference type="SMART" id="SM00387">
    <property type="entry name" value="HATPase_c"/>
    <property type="match status" value="1"/>
</dbReference>
<keyword evidence="4" id="KW-0808">Transferase</keyword>
<dbReference type="SUPFAM" id="SSF55785">
    <property type="entry name" value="PYP-like sensor domain (PAS domain)"/>
    <property type="match status" value="1"/>
</dbReference>
<keyword evidence="5" id="KW-0547">Nucleotide-binding</keyword>
<dbReference type="PANTHER" id="PTHR43065">
    <property type="entry name" value="SENSOR HISTIDINE KINASE"/>
    <property type="match status" value="1"/>
</dbReference>
<dbReference type="InterPro" id="IPR005467">
    <property type="entry name" value="His_kinase_dom"/>
</dbReference>
<sequence>MKKSNQLVNGDLTGAQQNNCQDTLIKDEDFQHLSALPLPFLEWIDKESNHIFTVNSINGDFRYISNNVQQILGHNKEDVTRTNVLSWVHPDDYHYLRSKLPKETQHHVHLTYRMKSKDGHYKWIESVISRIRYKHREYFVAYSIDISRMKETTKHLAQSEKMNVAGQLAAGIAHEIRNPLTSLKGFLQLMEAGVDVDGQYFKIMKEEIEKMETITSELLYISKPQPHHRKTVSLAELLADVCTLMRSQANMHEIDIRLTTDTDPSDIECAPSQMKQVFINLIKNAIEEMEDGGVVQVQLQQTETETIVEVQDEGPGIPEKIKEKIHEPFFTTKENGTGLGLMITDQIIKEHYGHLTIKDAPVKGTIIRVTLPNHSG</sequence>
<keyword evidence="7" id="KW-0067">ATP-binding</keyword>
<dbReference type="InterPro" id="IPR003661">
    <property type="entry name" value="HisK_dim/P_dom"/>
</dbReference>
<dbReference type="InterPro" id="IPR035965">
    <property type="entry name" value="PAS-like_dom_sf"/>
</dbReference>
<evidence type="ECO:0000256" key="8">
    <source>
        <dbReference type="ARBA" id="ARBA00023012"/>
    </source>
</evidence>
<dbReference type="InterPro" id="IPR013655">
    <property type="entry name" value="PAS_fold_3"/>
</dbReference>
<evidence type="ECO:0000313" key="12">
    <source>
        <dbReference type="Proteomes" id="UP001500880"/>
    </source>
</evidence>
<keyword evidence="8" id="KW-0902">Two-component regulatory system</keyword>
<dbReference type="CDD" id="cd00082">
    <property type="entry name" value="HisKA"/>
    <property type="match status" value="1"/>
</dbReference>
<dbReference type="EC" id="2.7.13.3" evidence="2"/>